<dbReference type="SMART" id="SM00248">
    <property type="entry name" value="ANK"/>
    <property type="match status" value="2"/>
</dbReference>
<feature type="repeat" description="ANK" evidence="3">
    <location>
        <begin position="125"/>
        <end position="157"/>
    </location>
</feature>
<dbReference type="GO" id="GO:0005634">
    <property type="term" value="C:nucleus"/>
    <property type="evidence" value="ECO:0007669"/>
    <property type="project" value="TreeGrafter"/>
</dbReference>
<gene>
    <name evidence="5" type="ORF">BSL78_20111</name>
</gene>
<name>A0A2G8K4U2_STIJA</name>
<organism evidence="5 6">
    <name type="scientific">Stichopus japonicus</name>
    <name type="common">Sea cucumber</name>
    <dbReference type="NCBI Taxonomy" id="307972"/>
    <lineage>
        <taxon>Eukaryota</taxon>
        <taxon>Metazoa</taxon>
        <taxon>Echinodermata</taxon>
        <taxon>Eleutherozoa</taxon>
        <taxon>Echinozoa</taxon>
        <taxon>Holothuroidea</taxon>
        <taxon>Aspidochirotacea</taxon>
        <taxon>Aspidochirotida</taxon>
        <taxon>Stichopodidae</taxon>
        <taxon>Apostichopus</taxon>
    </lineage>
</organism>
<dbReference type="AlphaFoldDB" id="A0A2G8K4U2"/>
<keyword evidence="2 3" id="KW-0040">ANK repeat</keyword>
<dbReference type="Pfam" id="PF12796">
    <property type="entry name" value="Ank_2"/>
    <property type="match status" value="1"/>
</dbReference>
<dbReference type="GO" id="GO:0010468">
    <property type="term" value="P:regulation of gene expression"/>
    <property type="evidence" value="ECO:0007669"/>
    <property type="project" value="TreeGrafter"/>
</dbReference>
<dbReference type="OrthoDB" id="6159131at2759"/>
<dbReference type="STRING" id="307972.A0A2G8K4U2"/>
<proteinExistence type="predicted"/>
<evidence type="ECO:0000313" key="6">
    <source>
        <dbReference type="Proteomes" id="UP000230750"/>
    </source>
</evidence>
<dbReference type="Proteomes" id="UP000230750">
    <property type="component" value="Unassembled WGS sequence"/>
</dbReference>
<dbReference type="InterPro" id="IPR002110">
    <property type="entry name" value="Ankyrin_rpt"/>
</dbReference>
<dbReference type="PROSITE" id="PS50088">
    <property type="entry name" value="ANK_REPEAT"/>
    <property type="match status" value="1"/>
</dbReference>
<evidence type="ECO:0000313" key="5">
    <source>
        <dbReference type="EMBL" id="PIK43037.1"/>
    </source>
</evidence>
<feature type="compositionally biased region" description="Polar residues" evidence="4">
    <location>
        <begin position="40"/>
        <end position="50"/>
    </location>
</feature>
<sequence>MEISQRDHFNVSFKLATCSKTSLSASKVSIRSNRIGPQPDESSNMSQTNGSYNLGADFEMKYPLNRNRDMGSTYAEGGLQRWESSEELDLSLHQAARDGDVQVMQKILESITTKKKRKVNELDENNLAPLHYAARYNHLEIAKLLVAHGAVPTKKGDDERPLSTMLLGLRDRGDKIFLQMVVMKGTISSIWVEIDLHAQELHDNLTG</sequence>
<dbReference type="PANTHER" id="PTHR24124:SF15">
    <property type="entry name" value="LP07441P"/>
    <property type="match status" value="1"/>
</dbReference>
<accession>A0A2G8K4U2</accession>
<dbReference type="InterPro" id="IPR036770">
    <property type="entry name" value="Ankyrin_rpt-contain_sf"/>
</dbReference>
<dbReference type="PANTHER" id="PTHR24124">
    <property type="entry name" value="ANKYRIN REPEAT FAMILY A"/>
    <property type="match status" value="1"/>
</dbReference>
<dbReference type="SMR" id="A0A2G8K4U2"/>
<dbReference type="SUPFAM" id="SSF48403">
    <property type="entry name" value="Ankyrin repeat"/>
    <property type="match status" value="1"/>
</dbReference>
<dbReference type="EMBL" id="MRZV01000881">
    <property type="protein sequence ID" value="PIK43037.1"/>
    <property type="molecule type" value="Genomic_DNA"/>
</dbReference>
<keyword evidence="6" id="KW-1185">Reference proteome</keyword>
<keyword evidence="1" id="KW-0677">Repeat</keyword>
<evidence type="ECO:0000256" key="3">
    <source>
        <dbReference type="PROSITE-ProRule" id="PRU00023"/>
    </source>
</evidence>
<feature type="region of interest" description="Disordered" evidence="4">
    <location>
        <begin position="30"/>
        <end position="50"/>
    </location>
</feature>
<keyword evidence="5" id="KW-0675">Receptor</keyword>
<dbReference type="PROSITE" id="PS50297">
    <property type="entry name" value="ANK_REP_REGION"/>
    <property type="match status" value="1"/>
</dbReference>
<comment type="caution">
    <text evidence="5">The sequence shown here is derived from an EMBL/GenBank/DDBJ whole genome shotgun (WGS) entry which is preliminary data.</text>
</comment>
<protein>
    <submittedName>
        <fullName evidence="5">Putative transient receptor potential cation channel subfamily A member 1-like</fullName>
    </submittedName>
</protein>
<reference evidence="5" key="1">
    <citation type="journal article" date="2017" name="PLoS Biol.">
        <title>The sea cucumber genome provides insights into morphological evolution and visceral regeneration.</title>
        <authorList>
            <person name="Zhang X."/>
            <person name="Sun L."/>
            <person name="Yuan J."/>
            <person name="Sun Y."/>
            <person name="Gao Y."/>
            <person name="Zhang L."/>
            <person name="Li S."/>
            <person name="Dai H."/>
            <person name="Hamel J.F."/>
            <person name="Liu C."/>
            <person name="Yu Y."/>
            <person name="Liu S."/>
            <person name="Lin W."/>
            <person name="Guo K."/>
            <person name="Jin S."/>
            <person name="Xu P."/>
            <person name="Storey K.B."/>
            <person name="Huan P."/>
            <person name="Zhang T."/>
            <person name="Zhou Y."/>
            <person name="Zhang J."/>
            <person name="Lin C."/>
            <person name="Li X."/>
            <person name="Xing L."/>
            <person name="Huo D."/>
            <person name="Sun M."/>
            <person name="Wang L."/>
            <person name="Mercier A."/>
            <person name="Li F."/>
            <person name="Yang H."/>
            <person name="Xiang J."/>
        </authorList>
    </citation>
    <scope>NUCLEOTIDE SEQUENCE [LARGE SCALE GENOMIC DNA]</scope>
    <source>
        <strain evidence="5">Shaxun</strain>
        <tissue evidence="5">Muscle</tissue>
    </source>
</reference>
<evidence type="ECO:0000256" key="4">
    <source>
        <dbReference type="SAM" id="MobiDB-lite"/>
    </source>
</evidence>
<evidence type="ECO:0000256" key="1">
    <source>
        <dbReference type="ARBA" id="ARBA00022737"/>
    </source>
</evidence>
<dbReference type="Gene3D" id="1.25.40.20">
    <property type="entry name" value="Ankyrin repeat-containing domain"/>
    <property type="match status" value="1"/>
</dbReference>
<evidence type="ECO:0000256" key="2">
    <source>
        <dbReference type="ARBA" id="ARBA00023043"/>
    </source>
</evidence>